<protein>
    <submittedName>
        <fullName evidence="1">Bacillithiol system redox-active protein YtxJ</fullName>
    </submittedName>
</protein>
<dbReference type="AlphaFoldDB" id="A0A8J7FPX6"/>
<evidence type="ECO:0000313" key="2">
    <source>
        <dbReference type="Proteomes" id="UP000608754"/>
    </source>
</evidence>
<comment type="caution">
    <text evidence="1">The sequence shown here is derived from an EMBL/GenBank/DDBJ whole genome shotgun (WGS) entry which is preliminary data.</text>
</comment>
<reference evidence="1" key="1">
    <citation type="submission" date="2020-10" db="EMBL/GenBank/DDBJ databases">
        <authorList>
            <person name="Lu T."/>
            <person name="Wang Q."/>
            <person name="Han X."/>
        </authorList>
    </citation>
    <scope>NUCLEOTIDE SEQUENCE</scope>
    <source>
        <strain evidence="1">WQ 117</strain>
    </source>
</reference>
<dbReference type="RefSeq" id="WP_194182873.1">
    <property type="nucleotide sequence ID" value="NZ_JADGIK010000004.1"/>
</dbReference>
<dbReference type="InterPro" id="IPR022551">
    <property type="entry name" value="BrxC"/>
</dbReference>
<evidence type="ECO:0000313" key="1">
    <source>
        <dbReference type="EMBL" id="MBF0597329.1"/>
    </source>
</evidence>
<dbReference type="EMBL" id="JADGIK010000004">
    <property type="protein sequence ID" value="MBF0597329.1"/>
    <property type="molecule type" value="Genomic_DNA"/>
</dbReference>
<keyword evidence="2" id="KW-1185">Reference proteome</keyword>
<name>A0A8J7FPX6_9FLAO</name>
<accession>A0A8J7FPX6</accession>
<sequence length="105" mass="12379">MIKNNITTSEQLEGIKKESFTQPQLIYKHSTTCSLSEMIWNELQKSNFTIQFIDLLAHRDISNQIERDYSVRHESPQVLVIKDGVCVYNESHFRIKNEIVQQHLM</sequence>
<gene>
    <name evidence="1" type="primary">ytxJ</name>
    <name evidence="1" type="ORF">IM532_07695</name>
</gene>
<dbReference type="Pfam" id="PF11009">
    <property type="entry name" value="BrxC"/>
    <property type="match status" value="1"/>
</dbReference>
<proteinExistence type="predicted"/>
<dbReference type="Proteomes" id="UP000608754">
    <property type="component" value="Unassembled WGS sequence"/>
</dbReference>
<organism evidence="1 2">
    <name type="scientific">Faecalibacter rhinopitheci</name>
    <dbReference type="NCBI Taxonomy" id="2779678"/>
    <lineage>
        <taxon>Bacteria</taxon>
        <taxon>Pseudomonadati</taxon>
        <taxon>Bacteroidota</taxon>
        <taxon>Flavobacteriia</taxon>
        <taxon>Flavobacteriales</taxon>
        <taxon>Weeksellaceae</taxon>
        <taxon>Faecalibacter</taxon>
    </lineage>
</organism>
<dbReference type="Gene3D" id="3.40.30.10">
    <property type="entry name" value="Glutaredoxin"/>
    <property type="match status" value="1"/>
</dbReference>
<dbReference type="NCBIfam" id="TIGR04019">
    <property type="entry name" value="B_thiol_YtxJ"/>
    <property type="match status" value="1"/>
</dbReference>